<comment type="caution">
    <text evidence="2">The sequence shown here is derived from an EMBL/GenBank/DDBJ whole genome shotgun (WGS) entry which is preliminary data.</text>
</comment>
<dbReference type="RefSeq" id="WP_379140445.1">
    <property type="nucleotide sequence ID" value="NZ_JBHUEN010000012.1"/>
</dbReference>
<evidence type="ECO:0000313" key="2">
    <source>
        <dbReference type="EMBL" id="MFD1880966.1"/>
    </source>
</evidence>
<accession>A0ABW4R3W6</accession>
<evidence type="ECO:0000313" key="3">
    <source>
        <dbReference type="Proteomes" id="UP001597213"/>
    </source>
</evidence>
<evidence type="ECO:0000256" key="1">
    <source>
        <dbReference type="SAM" id="MobiDB-lite"/>
    </source>
</evidence>
<protein>
    <submittedName>
        <fullName evidence="2">Cytochrome C-552</fullName>
    </submittedName>
</protein>
<reference evidence="3" key="1">
    <citation type="journal article" date="2019" name="Int. J. Syst. Evol. Microbiol.">
        <title>The Global Catalogue of Microorganisms (GCM) 10K type strain sequencing project: providing services to taxonomists for standard genome sequencing and annotation.</title>
        <authorList>
            <consortium name="The Broad Institute Genomics Platform"/>
            <consortium name="The Broad Institute Genome Sequencing Center for Infectious Disease"/>
            <person name="Wu L."/>
            <person name="Ma J."/>
        </authorList>
    </citation>
    <scope>NUCLEOTIDE SEQUENCE [LARGE SCALE GENOMIC DNA]</scope>
    <source>
        <strain evidence="3">CCUG 56029</strain>
    </source>
</reference>
<gene>
    <name evidence="2" type="ORF">ACFSCT_04470</name>
</gene>
<feature type="region of interest" description="Disordered" evidence="1">
    <location>
        <begin position="44"/>
        <end position="67"/>
    </location>
</feature>
<name>A0ABW4R3W6_9RHOB</name>
<dbReference type="Gene3D" id="1.10.760.10">
    <property type="entry name" value="Cytochrome c-like domain"/>
    <property type="match status" value="1"/>
</dbReference>
<dbReference type="EMBL" id="JBHUEN010000012">
    <property type="protein sequence ID" value="MFD1880966.1"/>
    <property type="molecule type" value="Genomic_DNA"/>
</dbReference>
<proteinExistence type="predicted"/>
<dbReference type="Proteomes" id="UP001597213">
    <property type="component" value="Unassembled WGS sequence"/>
</dbReference>
<sequence length="129" mass="14144">MLFAGPVTAQTDATQAVFDPMKALTEKGAVVSSGKDPMTALRMAEPTEEGAPAPNPEFGGLPDAPGAEETFYQCTACHSTEIIKQQRLTDGRWDELWKWMVDKQGMVEPDPETKVVILNYLKANQSSER</sequence>
<dbReference type="SUPFAM" id="SSF46626">
    <property type="entry name" value="Cytochrome c"/>
    <property type="match status" value="1"/>
</dbReference>
<organism evidence="2 3">
    <name type="scientific">Paracoccus pacificus</name>
    <dbReference type="NCBI Taxonomy" id="1463598"/>
    <lineage>
        <taxon>Bacteria</taxon>
        <taxon>Pseudomonadati</taxon>
        <taxon>Pseudomonadota</taxon>
        <taxon>Alphaproteobacteria</taxon>
        <taxon>Rhodobacterales</taxon>
        <taxon>Paracoccaceae</taxon>
        <taxon>Paracoccus</taxon>
    </lineage>
</organism>
<dbReference type="InterPro" id="IPR036909">
    <property type="entry name" value="Cyt_c-like_dom_sf"/>
</dbReference>
<keyword evidence="3" id="KW-1185">Reference proteome</keyword>